<feature type="domain" description="CCHC-type" evidence="3">
    <location>
        <begin position="242"/>
        <end position="256"/>
    </location>
</feature>
<dbReference type="PANTHER" id="PTHR15503">
    <property type="entry name" value="LDOC1 RELATED"/>
    <property type="match status" value="1"/>
</dbReference>
<dbReference type="GO" id="GO:0003676">
    <property type="term" value="F:nucleic acid binding"/>
    <property type="evidence" value="ECO:0007669"/>
    <property type="project" value="InterPro"/>
</dbReference>
<dbReference type="Proteomes" id="UP000606274">
    <property type="component" value="Unassembled WGS sequence"/>
</dbReference>
<dbReference type="InterPro" id="IPR036875">
    <property type="entry name" value="Znf_CCHC_sf"/>
</dbReference>
<evidence type="ECO:0000313" key="5">
    <source>
        <dbReference type="Proteomes" id="UP000606274"/>
    </source>
</evidence>
<gene>
    <name evidence="4" type="ORF">HF521_004747</name>
</gene>
<evidence type="ECO:0000256" key="1">
    <source>
        <dbReference type="PROSITE-ProRule" id="PRU00047"/>
    </source>
</evidence>
<keyword evidence="1" id="KW-0479">Metal-binding</keyword>
<proteinExistence type="predicted"/>
<dbReference type="Gene3D" id="4.10.60.10">
    <property type="entry name" value="Zinc finger, CCHC-type"/>
    <property type="match status" value="1"/>
</dbReference>
<dbReference type="SUPFAM" id="SSF57756">
    <property type="entry name" value="Retrovirus zinc finger-like domains"/>
    <property type="match status" value="1"/>
</dbReference>
<dbReference type="AlphaFoldDB" id="A0A8T0B1Y5"/>
<dbReference type="GO" id="GO:0008270">
    <property type="term" value="F:zinc ion binding"/>
    <property type="evidence" value="ECO:0007669"/>
    <property type="project" value="UniProtKB-KW"/>
</dbReference>
<evidence type="ECO:0000256" key="2">
    <source>
        <dbReference type="SAM" id="MobiDB-lite"/>
    </source>
</evidence>
<accession>A0A8T0B1Y5</accession>
<dbReference type="EMBL" id="JABFDY010000014">
    <property type="protein sequence ID" value="KAF7698237.1"/>
    <property type="molecule type" value="Genomic_DNA"/>
</dbReference>
<feature type="compositionally biased region" description="Basic and acidic residues" evidence="2">
    <location>
        <begin position="182"/>
        <end position="195"/>
    </location>
</feature>
<dbReference type="PROSITE" id="PS50158">
    <property type="entry name" value="ZF_CCHC"/>
    <property type="match status" value="1"/>
</dbReference>
<reference evidence="4" key="1">
    <citation type="submission" date="2020-08" db="EMBL/GenBank/DDBJ databases">
        <title>Chromosome-level assembly of Southern catfish (Silurus meridionalis) provides insights into visual adaptation to the nocturnal and benthic lifestyles.</title>
        <authorList>
            <person name="Zhang Y."/>
            <person name="Wang D."/>
            <person name="Peng Z."/>
        </authorList>
    </citation>
    <scope>NUCLEOTIDE SEQUENCE</scope>
    <source>
        <strain evidence="4">SWU-2019-XX</strain>
        <tissue evidence="4">Muscle</tissue>
    </source>
</reference>
<feature type="non-terminal residue" evidence="4">
    <location>
        <position position="1"/>
    </location>
</feature>
<dbReference type="InterPro" id="IPR001878">
    <property type="entry name" value="Znf_CCHC"/>
</dbReference>
<keyword evidence="1" id="KW-0862">Zinc</keyword>
<evidence type="ECO:0000313" key="4">
    <source>
        <dbReference type="EMBL" id="KAF7698237.1"/>
    </source>
</evidence>
<keyword evidence="5" id="KW-1185">Reference proteome</keyword>
<organism evidence="4 5">
    <name type="scientific">Silurus meridionalis</name>
    <name type="common">Southern catfish</name>
    <name type="synonym">Silurus soldatovi meridionalis</name>
    <dbReference type="NCBI Taxonomy" id="175797"/>
    <lineage>
        <taxon>Eukaryota</taxon>
        <taxon>Metazoa</taxon>
        <taxon>Chordata</taxon>
        <taxon>Craniata</taxon>
        <taxon>Vertebrata</taxon>
        <taxon>Euteleostomi</taxon>
        <taxon>Actinopterygii</taxon>
        <taxon>Neopterygii</taxon>
        <taxon>Teleostei</taxon>
        <taxon>Ostariophysi</taxon>
        <taxon>Siluriformes</taxon>
        <taxon>Siluridae</taxon>
        <taxon>Silurus</taxon>
    </lineage>
</organism>
<feature type="region of interest" description="Disordered" evidence="2">
    <location>
        <begin position="182"/>
        <end position="221"/>
    </location>
</feature>
<protein>
    <recommendedName>
        <fullName evidence="3">CCHC-type domain-containing protein</fullName>
    </recommendedName>
</protein>
<sequence length="262" mass="29275">PPQVQPTPSAFAPKEPHLVPPARFSGEPELCRSFLAQCSLTFSLQLSSFSTEQAKVAYVITLLSGRALRWPTAKWENQSLHCSTFTAFSEELRKVFGSATPRQDATRSLLSSSQGERSVAEYAADFRTDATDSGWDRTALYDTFFRGLSAQVKDELAARELPPGLDALIALAIQIDRRIRERRSERFTRHPERTYHTPPTRHHTPPRTTPASEASSPPQPMEIARRHLSLSEKERRRSQGLCLYCGEAGHMAASCPAKGRVR</sequence>
<name>A0A8T0B1Y5_SILME</name>
<keyword evidence="1" id="KW-0863">Zinc-finger</keyword>
<feature type="non-terminal residue" evidence="4">
    <location>
        <position position="262"/>
    </location>
</feature>
<dbReference type="InterPro" id="IPR032567">
    <property type="entry name" value="RTL1-rel"/>
</dbReference>
<dbReference type="PANTHER" id="PTHR15503:SF36">
    <property type="entry name" value="RETROTRANSPOSON GAG-LIKE PROTEIN 5"/>
    <property type="match status" value="1"/>
</dbReference>
<dbReference type="InterPro" id="IPR032549">
    <property type="entry name" value="DUF4939"/>
</dbReference>
<comment type="caution">
    <text evidence="4">The sequence shown here is derived from an EMBL/GenBank/DDBJ whole genome shotgun (WGS) entry which is preliminary data.</text>
</comment>
<dbReference type="Pfam" id="PF16297">
    <property type="entry name" value="DUF4939"/>
    <property type="match status" value="1"/>
</dbReference>
<dbReference type="SMART" id="SM00343">
    <property type="entry name" value="ZnF_C2HC"/>
    <property type="match status" value="1"/>
</dbReference>
<evidence type="ECO:0000259" key="3">
    <source>
        <dbReference type="PROSITE" id="PS50158"/>
    </source>
</evidence>